<evidence type="ECO:0000256" key="1">
    <source>
        <dbReference type="SAM" id="MobiDB-lite"/>
    </source>
</evidence>
<comment type="caution">
    <text evidence="2">The sequence shown here is derived from an EMBL/GenBank/DDBJ whole genome shotgun (WGS) entry which is preliminary data.</text>
</comment>
<gene>
    <name evidence="2" type="ORF">RRG08_019771</name>
</gene>
<dbReference type="EMBL" id="JAWDGP010001084">
    <property type="protein sequence ID" value="KAK3795006.1"/>
    <property type="molecule type" value="Genomic_DNA"/>
</dbReference>
<sequence length="99" mass="10958">MMQQKCPAFSHPLSSRAGVRGSPTALTWSCTPDIESLAVRGSRRDSGFDLARSPHIYRELVINALNTFGEKTLGRKRSGRFDCVFIVSSAASGWKKEIR</sequence>
<feature type="region of interest" description="Disordered" evidence="1">
    <location>
        <begin position="1"/>
        <end position="21"/>
    </location>
</feature>
<evidence type="ECO:0000313" key="3">
    <source>
        <dbReference type="Proteomes" id="UP001283361"/>
    </source>
</evidence>
<proteinExistence type="predicted"/>
<dbReference type="Proteomes" id="UP001283361">
    <property type="component" value="Unassembled WGS sequence"/>
</dbReference>
<dbReference type="AlphaFoldDB" id="A0AAE1AX91"/>
<keyword evidence="3" id="KW-1185">Reference proteome</keyword>
<name>A0AAE1AX91_9GAST</name>
<accession>A0AAE1AX91</accession>
<evidence type="ECO:0000313" key="2">
    <source>
        <dbReference type="EMBL" id="KAK3795006.1"/>
    </source>
</evidence>
<protein>
    <submittedName>
        <fullName evidence="2">Uncharacterized protein</fullName>
    </submittedName>
</protein>
<reference evidence="2" key="1">
    <citation type="journal article" date="2023" name="G3 (Bethesda)">
        <title>A reference genome for the long-term kleptoplast-retaining sea slug Elysia crispata morphotype clarki.</title>
        <authorList>
            <person name="Eastman K.E."/>
            <person name="Pendleton A.L."/>
            <person name="Shaikh M.A."/>
            <person name="Suttiyut T."/>
            <person name="Ogas R."/>
            <person name="Tomko P."/>
            <person name="Gavelis G."/>
            <person name="Widhalm J.R."/>
            <person name="Wisecaver J.H."/>
        </authorList>
    </citation>
    <scope>NUCLEOTIDE SEQUENCE</scope>
    <source>
        <strain evidence="2">ECLA1</strain>
    </source>
</reference>
<organism evidence="2 3">
    <name type="scientific">Elysia crispata</name>
    <name type="common">lettuce slug</name>
    <dbReference type="NCBI Taxonomy" id="231223"/>
    <lineage>
        <taxon>Eukaryota</taxon>
        <taxon>Metazoa</taxon>
        <taxon>Spiralia</taxon>
        <taxon>Lophotrochozoa</taxon>
        <taxon>Mollusca</taxon>
        <taxon>Gastropoda</taxon>
        <taxon>Heterobranchia</taxon>
        <taxon>Euthyneura</taxon>
        <taxon>Panpulmonata</taxon>
        <taxon>Sacoglossa</taxon>
        <taxon>Placobranchoidea</taxon>
        <taxon>Plakobranchidae</taxon>
        <taxon>Elysia</taxon>
    </lineage>
</organism>